<evidence type="ECO:0000313" key="6">
    <source>
        <dbReference type="EMBL" id="KAL1408719.1"/>
    </source>
</evidence>
<proteinExistence type="inferred from homology"/>
<dbReference type="InterPro" id="IPR001969">
    <property type="entry name" value="Aspartic_peptidase_AS"/>
</dbReference>
<keyword evidence="4" id="KW-0732">Signal</keyword>
<dbReference type="InterPro" id="IPR021109">
    <property type="entry name" value="Peptidase_aspartic_dom_sf"/>
</dbReference>
<dbReference type="InterPro" id="IPR034164">
    <property type="entry name" value="Pepsin-like_dom"/>
</dbReference>
<feature type="chain" id="PRO_5045324613" description="Peptidase A1 domain-containing protein" evidence="4">
    <location>
        <begin position="19"/>
        <end position="498"/>
    </location>
</feature>
<keyword evidence="3" id="KW-0378">Hydrolase</keyword>
<evidence type="ECO:0000256" key="2">
    <source>
        <dbReference type="ARBA" id="ARBA00022750"/>
    </source>
</evidence>
<evidence type="ECO:0000259" key="5">
    <source>
        <dbReference type="PROSITE" id="PS51767"/>
    </source>
</evidence>
<dbReference type="PROSITE" id="PS51767">
    <property type="entry name" value="PEPTIDASE_A1"/>
    <property type="match status" value="1"/>
</dbReference>
<evidence type="ECO:0000256" key="1">
    <source>
        <dbReference type="ARBA" id="ARBA00007447"/>
    </source>
</evidence>
<dbReference type="PANTHER" id="PTHR47966:SF6">
    <property type="entry name" value="PEPTIDASE A1 DOMAIN-CONTAINING PROTEIN"/>
    <property type="match status" value="1"/>
</dbReference>
<sequence length="498" mass="52528">MHLGAWATLLAAAAVAAGSPTPTRGSDDAGPVHLTLRTVPLNPGPGQRRNLLNELAYVQRKHLANLEPEERAAVKREFPELDDVALDKRGEDKTGDVELTNWGRDNMYSAQITIGTPPQQFQVDLDTGSSALYVYDSSCSSTVCRSGGVPLFDSSASSSYTGSVATYNATYGQGYAFGNWATDTVALAGANVTKQGFIQAQSTADIFNSTNVTGIMGLAWSGLSPKNPTPFWQQVAHSWTNGRFALYLGRRTVADWTIIEGMNGSSANSAVTGEFSLGGVNPSRYTGDINYVSSPQDYWRVAFDGTVVNGQRIANPAEANMTLVDSGTTLVYGPTAVVSQIYAGIKGAFASTVPQEKGYYKFPCASAADVSFTFGGVDYPIFKDDLVFDVDPTTKTPECYGAIVATDHISKITNNRAQWIVGDTFLKNVYSVYQYQPPAVGFAALAPGLTPSAPSDLTPVLTAAAAMLSAQGYHSGATSVAGSAGAVVAGLVVAWSMA</sequence>
<name>A0ABR3Q1W7_9TREE</name>
<gene>
    <name evidence="6" type="ORF">Q8F55_005532</name>
</gene>
<protein>
    <recommendedName>
        <fullName evidence="5">Peptidase A1 domain-containing protein</fullName>
    </recommendedName>
</protein>
<dbReference type="SUPFAM" id="SSF50630">
    <property type="entry name" value="Acid proteases"/>
    <property type="match status" value="1"/>
</dbReference>
<organism evidence="6 7">
    <name type="scientific">Vanrija albida</name>
    <dbReference type="NCBI Taxonomy" id="181172"/>
    <lineage>
        <taxon>Eukaryota</taxon>
        <taxon>Fungi</taxon>
        <taxon>Dikarya</taxon>
        <taxon>Basidiomycota</taxon>
        <taxon>Agaricomycotina</taxon>
        <taxon>Tremellomycetes</taxon>
        <taxon>Trichosporonales</taxon>
        <taxon>Trichosporonaceae</taxon>
        <taxon>Vanrija</taxon>
    </lineage>
</organism>
<dbReference type="Pfam" id="PF00026">
    <property type="entry name" value="Asp"/>
    <property type="match status" value="1"/>
</dbReference>
<dbReference type="InterPro" id="IPR001461">
    <property type="entry name" value="Aspartic_peptidase_A1"/>
</dbReference>
<comment type="similarity">
    <text evidence="1 3">Belongs to the peptidase A1 family.</text>
</comment>
<reference evidence="6 7" key="1">
    <citation type="submission" date="2023-08" db="EMBL/GenBank/DDBJ databases">
        <title>Annotated Genome Sequence of Vanrija albida AlHP1.</title>
        <authorList>
            <person name="Herzog R."/>
        </authorList>
    </citation>
    <scope>NUCLEOTIDE SEQUENCE [LARGE SCALE GENOMIC DNA]</scope>
    <source>
        <strain evidence="6 7">AlHP1</strain>
    </source>
</reference>
<dbReference type="GeneID" id="95986575"/>
<dbReference type="RefSeq" id="XP_069208663.1">
    <property type="nucleotide sequence ID" value="XM_069354021.1"/>
</dbReference>
<evidence type="ECO:0000256" key="4">
    <source>
        <dbReference type="SAM" id="SignalP"/>
    </source>
</evidence>
<feature type="signal peptide" evidence="4">
    <location>
        <begin position="1"/>
        <end position="18"/>
    </location>
</feature>
<accession>A0ABR3Q1W7</accession>
<keyword evidence="7" id="KW-1185">Reference proteome</keyword>
<dbReference type="PRINTS" id="PR00792">
    <property type="entry name" value="PEPSIN"/>
</dbReference>
<keyword evidence="3" id="KW-0645">Protease</keyword>
<dbReference type="CDD" id="cd05471">
    <property type="entry name" value="pepsin_like"/>
    <property type="match status" value="1"/>
</dbReference>
<comment type="caution">
    <text evidence="6">The sequence shown here is derived from an EMBL/GenBank/DDBJ whole genome shotgun (WGS) entry which is preliminary data.</text>
</comment>
<dbReference type="Gene3D" id="2.40.70.10">
    <property type="entry name" value="Acid Proteases"/>
    <property type="match status" value="2"/>
</dbReference>
<dbReference type="InterPro" id="IPR033121">
    <property type="entry name" value="PEPTIDASE_A1"/>
</dbReference>
<evidence type="ECO:0000256" key="3">
    <source>
        <dbReference type="RuleBase" id="RU000454"/>
    </source>
</evidence>
<evidence type="ECO:0000313" key="7">
    <source>
        <dbReference type="Proteomes" id="UP001565368"/>
    </source>
</evidence>
<dbReference type="PANTHER" id="PTHR47966">
    <property type="entry name" value="BETA-SITE APP-CLEAVING ENZYME, ISOFORM A-RELATED"/>
    <property type="match status" value="1"/>
</dbReference>
<dbReference type="Proteomes" id="UP001565368">
    <property type="component" value="Unassembled WGS sequence"/>
</dbReference>
<dbReference type="EMBL" id="JBBXJM010000004">
    <property type="protein sequence ID" value="KAL1408719.1"/>
    <property type="molecule type" value="Genomic_DNA"/>
</dbReference>
<keyword evidence="2 3" id="KW-0064">Aspartyl protease</keyword>
<dbReference type="PROSITE" id="PS00141">
    <property type="entry name" value="ASP_PROTEASE"/>
    <property type="match status" value="1"/>
</dbReference>
<feature type="domain" description="Peptidase A1" evidence="5">
    <location>
        <begin position="108"/>
        <end position="443"/>
    </location>
</feature>